<evidence type="ECO:0000256" key="5">
    <source>
        <dbReference type="ARBA" id="ARBA00029843"/>
    </source>
</evidence>
<evidence type="ECO:0000259" key="9">
    <source>
        <dbReference type="Pfam" id="PF03033"/>
    </source>
</evidence>
<dbReference type="CDD" id="cd03784">
    <property type="entry name" value="GT1_Gtf-like"/>
    <property type="match status" value="1"/>
</dbReference>
<keyword evidence="12" id="KW-1185">Reference proteome</keyword>
<dbReference type="GO" id="GO:0016125">
    <property type="term" value="P:sterol metabolic process"/>
    <property type="evidence" value="ECO:0007669"/>
    <property type="project" value="TreeGrafter"/>
</dbReference>
<dbReference type="FunFam" id="3.40.50.2000:FF:000029">
    <property type="entry name" value="Sterol 3-beta-glucosyltransferase"/>
    <property type="match status" value="1"/>
</dbReference>
<evidence type="ECO:0000256" key="4">
    <source>
        <dbReference type="ARBA" id="ARBA00022679"/>
    </source>
</evidence>
<feature type="domain" description="Erythromycin biosynthesis protein CIII-like C-terminal" evidence="10">
    <location>
        <begin position="936"/>
        <end position="1034"/>
    </location>
</feature>
<dbReference type="OrthoDB" id="10261837at2759"/>
<dbReference type="FunFam" id="3.40.50.2000:FF:000009">
    <property type="entry name" value="Sterol 3-beta-glucosyltransferase UGT80A2"/>
    <property type="match status" value="1"/>
</dbReference>
<evidence type="ECO:0000313" key="12">
    <source>
        <dbReference type="Proteomes" id="UP001063166"/>
    </source>
</evidence>
<dbReference type="InterPro" id="IPR010610">
    <property type="entry name" value="EryCIII-like_C"/>
</dbReference>
<gene>
    <name evidence="11" type="ORF">LshimejAT787_0503610</name>
</gene>
<dbReference type="AlphaFoldDB" id="A0A9P3PMQ1"/>
<dbReference type="EC" id="2.4.1.173" evidence="2"/>
<proteinExistence type="inferred from homology"/>
<dbReference type="Pfam" id="PF03033">
    <property type="entry name" value="Glyco_transf_28"/>
    <property type="match status" value="1"/>
</dbReference>
<dbReference type="PANTHER" id="PTHR48050">
    <property type="entry name" value="STEROL 3-BETA-GLUCOSYLTRANSFERASE"/>
    <property type="match status" value="1"/>
</dbReference>
<name>A0A9P3PMQ1_LYOSH</name>
<comment type="caution">
    <text evidence="11">The sequence shown here is derived from an EMBL/GenBank/DDBJ whole genome shotgun (WGS) entry which is preliminary data.</text>
</comment>
<feature type="region of interest" description="Disordered" evidence="8">
    <location>
        <begin position="15"/>
        <end position="45"/>
    </location>
</feature>
<dbReference type="Pfam" id="PF06722">
    <property type="entry name" value="EryCIII-like_C"/>
    <property type="match status" value="1"/>
</dbReference>
<reference evidence="11" key="1">
    <citation type="submission" date="2022-07" db="EMBL/GenBank/DDBJ databases">
        <title>The genome of Lyophyllum shimeji provides insight into the initial evolution of ectomycorrhizal fungal genome.</title>
        <authorList>
            <person name="Kobayashi Y."/>
            <person name="Shibata T."/>
            <person name="Hirakawa H."/>
            <person name="Shigenobu S."/>
            <person name="Nishiyama T."/>
            <person name="Yamada A."/>
            <person name="Hasebe M."/>
            <person name="Kawaguchi M."/>
        </authorList>
    </citation>
    <scope>NUCLEOTIDE SEQUENCE</scope>
    <source>
        <strain evidence="11">AT787</strain>
    </source>
</reference>
<evidence type="ECO:0000313" key="11">
    <source>
        <dbReference type="EMBL" id="GLB38496.1"/>
    </source>
</evidence>
<dbReference type="EMBL" id="BRPK01000005">
    <property type="protein sequence ID" value="GLB38496.1"/>
    <property type="molecule type" value="Genomic_DNA"/>
</dbReference>
<dbReference type="InterPro" id="IPR004276">
    <property type="entry name" value="GlycoTrans_28_N"/>
</dbReference>
<dbReference type="Gene3D" id="3.40.50.2000">
    <property type="entry name" value="Glycogen Phosphorylase B"/>
    <property type="match status" value="2"/>
</dbReference>
<feature type="region of interest" description="Disordered" evidence="8">
    <location>
        <begin position="107"/>
        <end position="130"/>
    </location>
</feature>
<evidence type="ECO:0000256" key="3">
    <source>
        <dbReference type="ARBA" id="ARBA00022676"/>
    </source>
</evidence>
<comment type="catalytic activity">
    <reaction evidence="6">
        <text>ergosterol + UDP-alpha-D-glucose = ergosteryl 3-beta-D-glucoside + UDP + H(+)</text>
        <dbReference type="Rhea" id="RHEA:61836"/>
        <dbReference type="ChEBI" id="CHEBI:15378"/>
        <dbReference type="ChEBI" id="CHEBI:16933"/>
        <dbReference type="ChEBI" id="CHEBI:52973"/>
        <dbReference type="ChEBI" id="CHEBI:58223"/>
        <dbReference type="ChEBI" id="CHEBI:58885"/>
    </reaction>
    <physiologicalReaction direction="left-to-right" evidence="6">
        <dbReference type="Rhea" id="RHEA:61837"/>
    </physiologicalReaction>
</comment>
<comment type="catalytic activity">
    <reaction evidence="7">
        <text>a sterol + UDP-alpha-D-glucose = a sterol 3-beta-D-glucoside + UDP + H(+)</text>
        <dbReference type="Rhea" id="RHEA:22724"/>
        <dbReference type="ChEBI" id="CHEBI:15378"/>
        <dbReference type="ChEBI" id="CHEBI:15889"/>
        <dbReference type="ChEBI" id="CHEBI:37424"/>
        <dbReference type="ChEBI" id="CHEBI:58223"/>
        <dbReference type="ChEBI" id="CHEBI:58885"/>
        <dbReference type="EC" id="2.4.1.173"/>
    </reaction>
    <physiologicalReaction direction="left-to-right" evidence="7">
        <dbReference type="Rhea" id="RHEA:22725"/>
    </physiologicalReaction>
</comment>
<dbReference type="Proteomes" id="UP001063166">
    <property type="component" value="Unassembled WGS sequence"/>
</dbReference>
<evidence type="ECO:0000256" key="8">
    <source>
        <dbReference type="SAM" id="MobiDB-lite"/>
    </source>
</evidence>
<evidence type="ECO:0000256" key="2">
    <source>
        <dbReference type="ARBA" id="ARBA00012650"/>
    </source>
</evidence>
<dbReference type="GO" id="GO:0016906">
    <property type="term" value="F:sterol 3-beta-glucosyltransferase activity"/>
    <property type="evidence" value="ECO:0007669"/>
    <property type="project" value="UniProtKB-EC"/>
</dbReference>
<organism evidence="11 12">
    <name type="scientific">Lyophyllum shimeji</name>
    <name type="common">Hon-shimeji</name>
    <name type="synonym">Tricholoma shimeji</name>
    <dbReference type="NCBI Taxonomy" id="47721"/>
    <lineage>
        <taxon>Eukaryota</taxon>
        <taxon>Fungi</taxon>
        <taxon>Dikarya</taxon>
        <taxon>Basidiomycota</taxon>
        <taxon>Agaricomycotina</taxon>
        <taxon>Agaricomycetes</taxon>
        <taxon>Agaricomycetidae</taxon>
        <taxon>Agaricales</taxon>
        <taxon>Tricholomatineae</taxon>
        <taxon>Lyophyllaceae</taxon>
        <taxon>Lyophyllum</taxon>
    </lineage>
</organism>
<keyword evidence="4" id="KW-0808">Transferase</keyword>
<evidence type="ECO:0000259" key="10">
    <source>
        <dbReference type="Pfam" id="PF06722"/>
    </source>
</evidence>
<dbReference type="SUPFAM" id="SSF50729">
    <property type="entry name" value="PH domain-like"/>
    <property type="match status" value="1"/>
</dbReference>
<dbReference type="SUPFAM" id="SSF53756">
    <property type="entry name" value="UDP-Glycosyltransferase/glycogen phosphorylase"/>
    <property type="match status" value="1"/>
</dbReference>
<sequence length="1064" mass="118937">MPSTIKRIREKWRAKGLTLPRSRSRTSSSSEDIGDSAETPEPPTISKLYGEAAEYEKVLASNGCIDGQATHHDGTNGLVDLVDRHLGQLEEAVTDHVARPFVEEWPSSDEVDVSGEEGVGVVPDGPKTERDTIVSTPVIRRPEVSIDDPWKLEPPKIIDLFVEEFGPLAADGEEENLVLETDGFLIHDVVIVGVIHLTTHRLAFHASLFDSQPDLPALKRVIKAGPATLHRKGWRTKRRVWLELSHDMLCAYPSSSDEGKDRPLDTILFIFINSLLPLDPLQPRYIHIELGIGTHKRVDDFEFDTEESARDWRRELEGALFLHRHRRREVINAILPEETGIRLSIPLNRIAHVRFGSYSDFPFTASLVVRSEHGDELDHPEQPTIHLGTITPSQVWTHLDGYIAAASRRLLEKRTGDDSPVFIDFGPLTFHERRAMPKEEMPRLKDMAIRGALNLDSDDAQLWIVPARIYRNISSSGYLVLSQHFVHFWSKSLTPADVKYRIPVLDIQSFKPFHVSFCRLHGITIDFKEKPSLKLLFRNASIADEAVERITALVNTAHSLASESPSTTLTRTVSWPSELSADSRSLRSHTRSATAVIAPLSRSLAAAVAVGIPPPVQLTFPKAINLPREIVAGLPPMHFVCLTIGSRGDVQPYIALGLGLKKEGHRVTIVTHEEYKMWIESFGIGHRTAGGDPAALMKLSVDHKMFSPDFFRESLGKFRPWLDQLLLQAWEACHDADVLLESPSAMAGVHIAEALSIPYFRTFTMPWTKSSEFPHPFLSPPVEAPAFNSASYILFNNVMWTATSGQINRWRRKVLNLHNTDMGHLAQSKIVTIYCFSQAVVPKPLDWGDTINISGYWFLDNPDLTWSPPQDLLDWMYKARMDGKPIVYIGFGSITVPHPNEVTSRIVRAVLKSDVRAVVAKGWSARRSDERDAAEVEIPPECYVVEKIPHDWLFPRVDAALHHGGAGTTGASLRAGIPTLIKPWFGDQYFWAQRVQKLGAGMRVGSLRVSDMADALTKATTNPAMKQKAAHVGEIIRSEDGVHSAIHTIYTYLPRAARKYDAGD</sequence>
<dbReference type="InterPro" id="IPR002213">
    <property type="entry name" value="UDP_glucos_trans"/>
</dbReference>
<feature type="domain" description="Glycosyltransferase family 28 N-terminal" evidence="9">
    <location>
        <begin position="640"/>
        <end position="773"/>
    </location>
</feature>
<dbReference type="InterPro" id="IPR050426">
    <property type="entry name" value="Glycosyltransferase_28"/>
</dbReference>
<dbReference type="PANTHER" id="PTHR48050:SF26">
    <property type="entry name" value="STEROL 3-BETA-GLUCOSYLTRANSFERASE"/>
    <property type="match status" value="1"/>
</dbReference>
<evidence type="ECO:0000256" key="1">
    <source>
        <dbReference type="ARBA" id="ARBA00006962"/>
    </source>
</evidence>
<keyword evidence="3" id="KW-0328">Glycosyltransferase</keyword>
<dbReference type="GO" id="GO:0005975">
    <property type="term" value="P:carbohydrate metabolic process"/>
    <property type="evidence" value="ECO:0007669"/>
    <property type="project" value="InterPro"/>
</dbReference>
<evidence type="ECO:0000256" key="6">
    <source>
        <dbReference type="ARBA" id="ARBA00047886"/>
    </source>
</evidence>
<evidence type="ECO:0000256" key="7">
    <source>
        <dbReference type="ARBA" id="ARBA00049453"/>
    </source>
</evidence>
<accession>A0A9P3PMQ1</accession>
<comment type="similarity">
    <text evidence="1">Belongs to the glycosyltransferase 28 family.</text>
</comment>
<protein>
    <recommendedName>
        <fullName evidence="2">sterol 3beta-glucosyltransferase</fullName>
        <ecNumber evidence="2">2.4.1.173</ecNumber>
    </recommendedName>
    <alternativeName>
        <fullName evidence="5">Autophagy-related protein 26</fullName>
    </alternativeName>
</protein>